<evidence type="ECO:0000256" key="5">
    <source>
        <dbReference type="HAMAP-Rule" id="MF_02126"/>
    </source>
</evidence>
<comment type="catalytic activity">
    <reaction evidence="4 5">
        <text>L-glutaminyl-[peptide chain release factor] + S-adenosyl-L-methionine = N(5)-methyl-L-glutaminyl-[peptide chain release factor] + S-adenosyl-L-homocysteine + H(+)</text>
        <dbReference type="Rhea" id="RHEA:42896"/>
        <dbReference type="Rhea" id="RHEA-COMP:10271"/>
        <dbReference type="Rhea" id="RHEA-COMP:10272"/>
        <dbReference type="ChEBI" id="CHEBI:15378"/>
        <dbReference type="ChEBI" id="CHEBI:30011"/>
        <dbReference type="ChEBI" id="CHEBI:57856"/>
        <dbReference type="ChEBI" id="CHEBI:59789"/>
        <dbReference type="ChEBI" id="CHEBI:61891"/>
        <dbReference type="EC" id="2.1.1.297"/>
    </reaction>
</comment>
<evidence type="ECO:0000256" key="2">
    <source>
        <dbReference type="ARBA" id="ARBA00022679"/>
    </source>
</evidence>
<dbReference type="EC" id="2.1.1.297" evidence="5"/>
<comment type="function">
    <text evidence="5">Methylates the class 1 translation termination release factors RF1/PrfA and RF2/PrfB on the glutamine residue of the universally conserved GGQ motif.</text>
</comment>
<dbReference type="HAMAP" id="MF_02126">
    <property type="entry name" value="RF_methyltr_PrmC"/>
    <property type="match status" value="1"/>
</dbReference>
<feature type="binding site" evidence="5">
    <location>
        <begin position="191"/>
        <end position="194"/>
    </location>
    <ligand>
        <name>substrate</name>
    </ligand>
</feature>
<dbReference type="InterPro" id="IPR019874">
    <property type="entry name" value="RF_methyltr_PrmC"/>
</dbReference>
<dbReference type="RefSeq" id="WP_235313845.1">
    <property type="nucleotide sequence ID" value="NZ_JAKGAS010000010.1"/>
</dbReference>
<keyword evidence="3 5" id="KW-0949">S-adenosyl-L-methionine</keyword>
<gene>
    <name evidence="5 8" type="primary">prmC</name>
    <name evidence="8" type="ORF">L0668_16615</name>
</gene>
<dbReference type="GO" id="GO:0102559">
    <property type="term" value="F:peptide chain release factor N(5)-glutamine methyltransferase activity"/>
    <property type="evidence" value="ECO:0007669"/>
    <property type="project" value="UniProtKB-EC"/>
</dbReference>
<dbReference type="Pfam" id="PF17827">
    <property type="entry name" value="PrmC_N"/>
    <property type="match status" value="1"/>
</dbReference>
<dbReference type="PROSITE" id="PS00092">
    <property type="entry name" value="N6_MTASE"/>
    <property type="match status" value="1"/>
</dbReference>
<dbReference type="GO" id="GO:0032259">
    <property type="term" value="P:methylation"/>
    <property type="evidence" value="ECO:0007669"/>
    <property type="project" value="UniProtKB-KW"/>
</dbReference>
<feature type="domain" description="Methyltransferase small" evidence="6">
    <location>
        <begin position="105"/>
        <end position="204"/>
    </location>
</feature>
<feature type="binding site" evidence="5">
    <location>
        <position position="176"/>
    </location>
    <ligand>
        <name>S-adenosyl-L-methionine</name>
        <dbReference type="ChEBI" id="CHEBI:59789"/>
    </ligand>
</feature>
<evidence type="ECO:0000313" key="8">
    <source>
        <dbReference type="EMBL" id="MCF2949743.1"/>
    </source>
</evidence>
<dbReference type="InterPro" id="IPR002052">
    <property type="entry name" value="DNA_methylase_N6_adenine_CS"/>
</dbReference>
<keyword evidence="1 5" id="KW-0489">Methyltransferase</keyword>
<reference evidence="8 9" key="1">
    <citation type="submission" date="2022-01" db="EMBL/GenBank/DDBJ databases">
        <title>Paraglaciecola sp. G1-23.</title>
        <authorList>
            <person name="Jin M.S."/>
            <person name="Han D.M."/>
            <person name="Kim H.M."/>
            <person name="Jeon C.O."/>
        </authorList>
    </citation>
    <scope>NUCLEOTIDE SEQUENCE [LARGE SCALE GENOMIC DNA]</scope>
    <source>
        <strain evidence="8 9">G1-23</strain>
    </source>
</reference>
<feature type="binding site" evidence="5">
    <location>
        <begin position="125"/>
        <end position="129"/>
    </location>
    <ligand>
        <name>S-adenosyl-L-methionine</name>
        <dbReference type="ChEBI" id="CHEBI:59789"/>
    </ligand>
</feature>
<sequence>MTIAQAIQWAKQQLSDHQISDDGLNDSSKIDSRVLLCACLDCEPVYLHTWPEKELTHEQQDCFERFVAKRIDGHPVAHIIGYRDFWSLRLNVSPATLIPRPETELLVELALELPLPLKAKVLDLGTGTGAIALSLAAEKPSWQVCGLDKSSDAVDLAIKNGKFNQLPKVNFVQSDWFSAVQGKKFDLIVTNPPYVESTSEYLSLGDVRFEPASALTSGPDGLDDIRLIVQQARDHMSPNAWLLIEHGFQQGEAVNRILELNGYCNLAIKNDLNGLPRISFARFC</sequence>
<dbReference type="PANTHER" id="PTHR18895">
    <property type="entry name" value="HEMK METHYLTRANSFERASE"/>
    <property type="match status" value="1"/>
</dbReference>
<dbReference type="Gene3D" id="3.40.50.150">
    <property type="entry name" value="Vaccinia Virus protein VP39"/>
    <property type="match status" value="1"/>
</dbReference>
<protein>
    <recommendedName>
        <fullName evidence="5">Release factor glutamine methyltransferase</fullName>
        <shortName evidence="5">RF MTase</shortName>
        <ecNumber evidence="5">2.1.1.297</ecNumber>
    </recommendedName>
    <alternativeName>
        <fullName evidence="5">N5-glutamine methyltransferase PrmC</fullName>
    </alternativeName>
    <alternativeName>
        <fullName evidence="5">Protein-(glutamine-N5) MTase PrmC</fullName>
    </alternativeName>
    <alternativeName>
        <fullName evidence="5">Protein-glutamine N-methyltransferase PrmC</fullName>
    </alternativeName>
</protein>
<dbReference type="CDD" id="cd02440">
    <property type="entry name" value="AdoMet_MTases"/>
    <property type="match status" value="1"/>
</dbReference>
<evidence type="ECO:0000256" key="1">
    <source>
        <dbReference type="ARBA" id="ARBA00022603"/>
    </source>
</evidence>
<dbReference type="Pfam" id="PF05175">
    <property type="entry name" value="MTS"/>
    <property type="match status" value="1"/>
</dbReference>
<dbReference type="PANTHER" id="PTHR18895:SF74">
    <property type="entry name" value="MTRF1L RELEASE FACTOR GLUTAMINE METHYLTRANSFERASE"/>
    <property type="match status" value="1"/>
</dbReference>
<dbReference type="NCBIfam" id="TIGR03534">
    <property type="entry name" value="RF_mod_PrmC"/>
    <property type="match status" value="1"/>
</dbReference>
<proteinExistence type="inferred from homology"/>
<name>A0ABS9D9V2_9ALTE</name>
<evidence type="ECO:0000313" key="9">
    <source>
        <dbReference type="Proteomes" id="UP001521137"/>
    </source>
</evidence>
<dbReference type="Gene3D" id="1.10.8.10">
    <property type="entry name" value="DNA helicase RuvA subunit, C-terminal domain"/>
    <property type="match status" value="1"/>
</dbReference>
<evidence type="ECO:0000256" key="3">
    <source>
        <dbReference type="ARBA" id="ARBA00022691"/>
    </source>
</evidence>
<dbReference type="InterPro" id="IPR004556">
    <property type="entry name" value="HemK-like"/>
</dbReference>
<dbReference type="EMBL" id="JAKGAS010000010">
    <property type="protein sequence ID" value="MCF2949743.1"/>
    <property type="molecule type" value="Genomic_DNA"/>
</dbReference>
<dbReference type="Proteomes" id="UP001521137">
    <property type="component" value="Unassembled WGS sequence"/>
</dbReference>
<evidence type="ECO:0000259" key="6">
    <source>
        <dbReference type="Pfam" id="PF05175"/>
    </source>
</evidence>
<comment type="similarity">
    <text evidence="5">Belongs to the protein N5-glutamine methyltransferase family. PrmC subfamily.</text>
</comment>
<evidence type="ECO:0000259" key="7">
    <source>
        <dbReference type="Pfam" id="PF17827"/>
    </source>
</evidence>
<feature type="binding site" evidence="5">
    <location>
        <position position="148"/>
    </location>
    <ligand>
        <name>S-adenosyl-L-methionine</name>
        <dbReference type="ChEBI" id="CHEBI:59789"/>
    </ligand>
</feature>
<accession>A0ABS9D9V2</accession>
<organism evidence="8 9">
    <name type="scientific">Paraglaciecola algarum</name>
    <dbReference type="NCBI Taxonomy" id="3050085"/>
    <lineage>
        <taxon>Bacteria</taxon>
        <taxon>Pseudomonadati</taxon>
        <taxon>Pseudomonadota</taxon>
        <taxon>Gammaproteobacteria</taxon>
        <taxon>Alteromonadales</taxon>
        <taxon>Alteromonadaceae</taxon>
        <taxon>Paraglaciecola</taxon>
    </lineage>
</organism>
<dbReference type="InterPro" id="IPR029063">
    <property type="entry name" value="SAM-dependent_MTases_sf"/>
</dbReference>
<feature type="domain" description="Release factor glutamine methyltransferase N-terminal" evidence="7">
    <location>
        <begin position="5"/>
        <end position="81"/>
    </location>
</feature>
<comment type="caution">
    <text evidence="8">The sequence shown here is derived from an EMBL/GenBank/DDBJ whole genome shotgun (WGS) entry which is preliminary data.</text>
</comment>
<evidence type="ECO:0000256" key="4">
    <source>
        <dbReference type="ARBA" id="ARBA00048391"/>
    </source>
</evidence>
<dbReference type="InterPro" id="IPR040758">
    <property type="entry name" value="PrmC_N"/>
</dbReference>
<feature type="binding site" evidence="5">
    <location>
        <position position="191"/>
    </location>
    <ligand>
        <name>S-adenosyl-L-methionine</name>
        <dbReference type="ChEBI" id="CHEBI:59789"/>
    </ligand>
</feature>
<keyword evidence="2 5" id="KW-0808">Transferase</keyword>
<keyword evidence="9" id="KW-1185">Reference proteome</keyword>
<dbReference type="InterPro" id="IPR050320">
    <property type="entry name" value="N5-glutamine_MTase"/>
</dbReference>
<dbReference type="SUPFAM" id="SSF53335">
    <property type="entry name" value="S-adenosyl-L-methionine-dependent methyltransferases"/>
    <property type="match status" value="1"/>
</dbReference>
<dbReference type="InterPro" id="IPR007848">
    <property type="entry name" value="Small_mtfrase_dom"/>
</dbReference>
<dbReference type="NCBIfam" id="TIGR00536">
    <property type="entry name" value="hemK_fam"/>
    <property type="match status" value="1"/>
</dbReference>